<dbReference type="AlphaFoldDB" id="A0A6C0GTV6"/>
<sequence length="202" mass="22711">MLISSMLLTACDSQTTNGSQQEIVSSESKNTDTLAVETENSPTSLDNLFTYHKQFKVNDTLTFDVLSWGSESKGNYLILKSDKLSNEYFSISGQREGRIINAFITDMDADMQAEVIVVTQSRTDNKGSLYAHEIDGQNKQADIVLPDLSPELQKGYIGQDTFYVTKDRLIREFTLQNESSLKRKIEYTFGNNTFILSGNTDK</sequence>
<proteinExistence type="predicted"/>
<reference evidence="1 2" key="1">
    <citation type="submission" date="2020-01" db="EMBL/GenBank/DDBJ databases">
        <authorList>
            <person name="Kim M.K."/>
        </authorList>
    </citation>
    <scope>NUCLEOTIDE SEQUENCE [LARGE SCALE GENOMIC DNA]</scope>
    <source>
        <strain evidence="1 2">172606-1</strain>
    </source>
</reference>
<dbReference type="Proteomes" id="UP000480178">
    <property type="component" value="Chromosome"/>
</dbReference>
<dbReference type="KEGG" id="rhoz:GXP67_35530"/>
<name>A0A6C0GTV6_9BACT</name>
<dbReference type="EMBL" id="CP048222">
    <property type="protein sequence ID" value="QHT71605.1"/>
    <property type="molecule type" value="Genomic_DNA"/>
</dbReference>
<accession>A0A6C0GTV6</accession>
<evidence type="ECO:0000313" key="2">
    <source>
        <dbReference type="Proteomes" id="UP000480178"/>
    </source>
</evidence>
<gene>
    <name evidence="1" type="ORF">GXP67_35530</name>
</gene>
<protein>
    <submittedName>
        <fullName evidence="1">Uncharacterized protein</fullName>
    </submittedName>
</protein>
<evidence type="ECO:0000313" key="1">
    <source>
        <dbReference type="EMBL" id="QHT71605.1"/>
    </source>
</evidence>
<dbReference type="RefSeq" id="WP_162447540.1">
    <property type="nucleotide sequence ID" value="NZ_CP048222.1"/>
</dbReference>
<keyword evidence="2" id="KW-1185">Reference proteome</keyword>
<organism evidence="1 2">
    <name type="scientific">Rhodocytophaga rosea</name>
    <dbReference type="NCBI Taxonomy" id="2704465"/>
    <lineage>
        <taxon>Bacteria</taxon>
        <taxon>Pseudomonadati</taxon>
        <taxon>Bacteroidota</taxon>
        <taxon>Cytophagia</taxon>
        <taxon>Cytophagales</taxon>
        <taxon>Rhodocytophagaceae</taxon>
        <taxon>Rhodocytophaga</taxon>
    </lineage>
</organism>